<accession>A0ACC0GST5</accession>
<comment type="caution">
    <text evidence="1">The sequence shown here is derived from an EMBL/GenBank/DDBJ whole genome shotgun (WGS) entry which is preliminary data.</text>
</comment>
<evidence type="ECO:0000313" key="1">
    <source>
        <dbReference type="EMBL" id="KAI8003890.1"/>
    </source>
</evidence>
<name>A0ACC0GST5_9ERIC</name>
<sequence length="184" mass="20347">MKYTKVYLSSATKKKRVSRIIGGGLRQFSIIICKKVESKGKTTYNEVDLNRAGVPLLEIVSEPDMRTGIEAAEYAVELQRLVRFLGVADFFDATIAKGADVKLAANWIMGDIAAYMKNEKLSVNEIKLTPQELAELIASIKGGTINGKIGKEILFELMSNGGTVKRLITEKDLVQEYWPACSLK</sequence>
<keyword evidence="2" id="KW-1185">Reference proteome</keyword>
<dbReference type="Proteomes" id="UP001060215">
    <property type="component" value="Chromosome 9"/>
</dbReference>
<reference evidence="1 2" key="1">
    <citation type="journal article" date="2022" name="Plant J.">
        <title>Chromosome-level genome of Camellia lanceoleosa provides a valuable resource for understanding genome evolution and self-incompatibility.</title>
        <authorList>
            <person name="Gong W."/>
            <person name="Xiao S."/>
            <person name="Wang L."/>
            <person name="Liao Z."/>
            <person name="Chang Y."/>
            <person name="Mo W."/>
            <person name="Hu G."/>
            <person name="Li W."/>
            <person name="Zhao G."/>
            <person name="Zhu H."/>
            <person name="Hu X."/>
            <person name="Ji K."/>
            <person name="Xiang X."/>
            <person name="Song Q."/>
            <person name="Yuan D."/>
            <person name="Jin S."/>
            <person name="Zhang L."/>
        </authorList>
    </citation>
    <scope>NUCLEOTIDE SEQUENCE [LARGE SCALE GENOMIC DNA]</scope>
    <source>
        <strain evidence="1">SQ_2022a</strain>
    </source>
</reference>
<dbReference type="EMBL" id="CM045766">
    <property type="protein sequence ID" value="KAI8003890.1"/>
    <property type="molecule type" value="Genomic_DNA"/>
</dbReference>
<gene>
    <name evidence="1" type="ORF">LOK49_LG08G00620</name>
</gene>
<organism evidence="1 2">
    <name type="scientific">Camellia lanceoleosa</name>
    <dbReference type="NCBI Taxonomy" id="1840588"/>
    <lineage>
        <taxon>Eukaryota</taxon>
        <taxon>Viridiplantae</taxon>
        <taxon>Streptophyta</taxon>
        <taxon>Embryophyta</taxon>
        <taxon>Tracheophyta</taxon>
        <taxon>Spermatophyta</taxon>
        <taxon>Magnoliopsida</taxon>
        <taxon>eudicotyledons</taxon>
        <taxon>Gunneridae</taxon>
        <taxon>Pentapetalae</taxon>
        <taxon>asterids</taxon>
        <taxon>Ericales</taxon>
        <taxon>Theaceae</taxon>
        <taxon>Camellia</taxon>
    </lineage>
</organism>
<evidence type="ECO:0000313" key="2">
    <source>
        <dbReference type="Proteomes" id="UP001060215"/>
    </source>
</evidence>
<proteinExistence type="predicted"/>
<protein>
    <submittedName>
        <fullName evidence="1">Uncharacterized protein</fullName>
    </submittedName>
</protein>